<evidence type="ECO:0000313" key="3">
    <source>
        <dbReference type="Proteomes" id="UP000095517"/>
    </source>
</evidence>
<dbReference type="PANTHER" id="PTHR39165">
    <property type="entry name" value="IG HYPOTHETICAL 17883"/>
    <property type="match status" value="1"/>
</dbReference>
<dbReference type="EMBL" id="CYZH01000001">
    <property type="protein sequence ID" value="CUN44933.1"/>
    <property type="molecule type" value="Genomic_DNA"/>
</dbReference>
<organism evidence="2 3">
    <name type="scientific">Bacteroides finegoldii</name>
    <dbReference type="NCBI Taxonomy" id="338188"/>
    <lineage>
        <taxon>Bacteria</taxon>
        <taxon>Pseudomonadati</taxon>
        <taxon>Bacteroidota</taxon>
        <taxon>Bacteroidia</taxon>
        <taxon>Bacteroidales</taxon>
        <taxon>Bacteroidaceae</taxon>
        <taxon>Bacteroides</taxon>
    </lineage>
</organism>
<gene>
    <name evidence="2" type="ORF">ERS852397_00248</name>
</gene>
<keyword evidence="1" id="KW-1133">Transmembrane helix</keyword>
<evidence type="ECO:0000313" key="2">
    <source>
        <dbReference type="EMBL" id="CUN44933.1"/>
    </source>
</evidence>
<proteinExistence type="predicted"/>
<protein>
    <submittedName>
        <fullName evidence="2">Protein of uncharacterized function (DUF456)</fullName>
    </submittedName>
</protein>
<dbReference type="RefSeq" id="WP_055278273.1">
    <property type="nucleotide sequence ID" value="NZ_CABIXA010000001.1"/>
</dbReference>
<reference evidence="2 3" key="1">
    <citation type="submission" date="2015-09" db="EMBL/GenBank/DDBJ databases">
        <authorList>
            <consortium name="Pathogen Informatics"/>
        </authorList>
    </citation>
    <scope>NUCLEOTIDE SEQUENCE [LARGE SCALE GENOMIC DNA]</scope>
    <source>
        <strain evidence="2 3">2789STDY5608840</strain>
    </source>
</reference>
<dbReference type="Pfam" id="PF04306">
    <property type="entry name" value="DUF456"/>
    <property type="match status" value="1"/>
</dbReference>
<dbReference type="PANTHER" id="PTHR39165:SF1">
    <property type="entry name" value="DUF456 DOMAIN-CONTAINING PROTEIN"/>
    <property type="match status" value="1"/>
</dbReference>
<feature type="transmembrane region" description="Helical" evidence="1">
    <location>
        <begin position="52"/>
        <end position="73"/>
    </location>
</feature>
<dbReference type="InterPro" id="IPR007403">
    <property type="entry name" value="DUF456"/>
</dbReference>
<evidence type="ECO:0000256" key="1">
    <source>
        <dbReference type="SAM" id="Phobius"/>
    </source>
</evidence>
<name>A0A173WZN0_9BACE</name>
<keyword evidence="1" id="KW-0812">Transmembrane</keyword>
<keyword evidence="1" id="KW-0472">Membrane</keyword>
<accession>A0A173WZN0</accession>
<dbReference type="Proteomes" id="UP000095517">
    <property type="component" value="Unassembled WGS sequence"/>
</dbReference>
<feature type="transmembrane region" description="Helical" evidence="1">
    <location>
        <begin position="5"/>
        <end position="26"/>
    </location>
</feature>
<feature type="transmembrane region" description="Helical" evidence="1">
    <location>
        <begin position="85"/>
        <end position="112"/>
    </location>
</feature>
<dbReference type="AlphaFoldDB" id="A0A173WZN0"/>
<feature type="transmembrane region" description="Helical" evidence="1">
    <location>
        <begin position="132"/>
        <end position="154"/>
    </location>
</feature>
<sequence>MLDVILIIIGALCMIAGLAGCILPFLPGPPIAYLGLFILHCTDKVGYSTTQLIVWLLIVVVLQVLDYFTPMLGSKYSGGSKWGNWGCVIGTLAGLLFLPWGIILGPFLGAVIGELLGNKEFSQALKSGFGSLIGFILGTLLKLVVCGYFCYQFIAGFV</sequence>